<feature type="region of interest" description="Disordered" evidence="1">
    <location>
        <begin position="209"/>
        <end position="232"/>
    </location>
</feature>
<evidence type="ECO:0000313" key="3">
    <source>
        <dbReference type="Proteomes" id="UP000225706"/>
    </source>
</evidence>
<dbReference type="EMBL" id="LSMT01000935">
    <property type="protein sequence ID" value="PFX13607.1"/>
    <property type="molecule type" value="Genomic_DNA"/>
</dbReference>
<sequence length="315" mass="33425">MRLLISGDISLNPGPDKCHHCSKGISRKHWALVCSDCEECYHVKYSGANPKQPKSILATNWICNACLLRKLPFSNEVTLNISLECEQHLNYLNTADVDEGPDLADITAQASKRCVIDTYLTRVNSTLRTAEGRQTAVSGPNQDRKQGAPETAYGSDVNADAPHGSTHASAVEEAAPEGHAAAPDVSPEPSDGVAVVDEGDAPSRILSTGGLLIDKETSAPNGSAKPDLFDESIDESNSGDPTLCASLRSFYSFLFTASPTDPVIQSSMLQNLTTTLPRDQASHCEGSLTPSEVLKAPKGMAHGKAPGLDGLPVKF</sequence>
<organism evidence="2 3">
    <name type="scientific">Stylophora pistillata</name>
    <name type="common">Smooth cauliflower coral</name>
    <dbReference type="NCBI Taxonomy" id="50429"/>
    <lineage>
        <taxon>Eukaryota</taxon>
        <taxon>Metazoa</taxon>
        <taxon>Cnidaria</taxon>
        <taxon>Anthozoa</taxon>
        <taxon>Hexacorallia</taxon>
        <taxon>Scleractinia</taxon>
        <taxon>Astrocoeniina</taxon>
        <taxon>Pocilloporidae</taxon>
        <taxon>Stylophora</taxon>
    </lineage>
</organism>
<dbReference type="Proteomes" id="UP000225706">
    <property type="component" value="Unassembled WGS sequence"/>
</dbReference>
<evidence type="ECO:0000313" key="2">
    <source>
        <dbReference type="EMBL" id="PFX13607.1"/>
    </source>
</evidence>
<gene>
    <name evidence="2" type="ORF">AWC38_SpisGene22303</name>
</gene>
<keyword evidence="3" id="KW-1185">Reference proteome</keyword>
<dbReference type="AlphaFoldDB" id="A0A2B4RB63"/>
<dbReference type="SUPFAM" id="SSF57903">
    <property type="entry name" value="FYVE/PHD zinc finger"/>
    <property type="match status" value="1"/>
</dbReference>
<comment type="caution">
    <text evidence="2">The sequence shown here is derived from an EMBL/GenBank/DDBJ whole genome shotgun (WGS) entry which is preliminary data.</text>
</comment>
<dbReference type="InterPro" id="IPR011011">
    <property type="entry name" value="Znf_FYVE_PHD"/>
</dbReference>
<accession>A0A2B4RB63</accession>
<feature type="compositionally biased region" description="Low complexity" evidence="1">
    <location>
        <begin position="171"/>
        <end position="182"/>
    </location>
</feature>
<evidence type="ECO:0000256" key="1">
    <source>
        <dbReference type="SAM" id="MobiDB-lite"/>
    </source>
</evidence>
<name>A0A2B4RB63_STYPI</name>
<feature type="region of interest" description="Disordered" evidence="1">
    <location>
        <begin position="131"/>
        <end position="196"/>
    </location>
</feature>
<reference evidence="3" key="1">
    <citation type="journal article" date="2017" name="bioRxiv">
        <title>Comparative analysis of the genomes of Stylophora pistillata and Acropora digitifera provides evidence for extensive differences between species of corals.</title>
        <authorList>
            <person name="Voolstra C.R."/>
            <person name="Li Y."/>
            <person name="Liew Y.J."/>
            <person name="Baumgarten S."/>
            <person name="Zoccola D."/>
            <person name="Flot J.-F."/>
            <person name="Tambutte S."/>
            <person name="Allemand D."/>
            <person name="Aranda M."/>
        </authorList>
    </citation>
    <scope>NUCLEOTIDE SEQUENCE [LARGE SCALE GENOMIC DNA]</scope>
</reference>
<protein>
    <submittedName>
        <fullName evidence="2">Uncharacterized protein</fullName>
    </submittedName>
</protein>
<proteinExistence type="predicted"/>